<reference evidence="2 3" key="1">
    <citation type="submission" date="2017-04" db="EMBL/GenBank/DDBJ databases">
        <authorList>
            <person name="Afonso C.L."/>
            <person name="Miller P.J."/>
            <person name="Scott M.A."/>
            <person name="Spackman E."/>
            <person name="Goraichik I."/>
            <person name="Dimitrov K.M."/>
            <person name="Suarez D.L."/>
            <person name="Swayne D.E."/>
        </authorList>
    </citation>
    <scope>NUCLEOTIDE SEQUENCE [LARGE SCALE GENOMIC DNA]</scope>
    <source>
        <strain evidence="2 3">DSM 5090</strain>
    </source>
</reference>
<dbReference type="Proteomes" id="UP000192738">
    <property type="component" value="Unassembled WGS sequence"/>
</dbReference>
<organism evidence="2 3">
    <name type="scientific">Sporomusa malonica</name>
    <dbReference type="NCBI Taxonomy" id="112901"/>
    <lineage>
        <taxon>Bacteria</taxon>
        <taxon>Bacillati</taxon>
        <taxon>Bacillota</taxon>
        <taxon>Negativicutes</taxon>
        <taxon>Selenomonadales</taxon>
        <taxon>Sporomusaceae</taxon>
        <taxon>Sporomusa</taxon>
    </lineage>
</organism>
<gene>
    <name evidence="2" type="ORF">SAMN04488500_13914</name>
</gene>
<evidence type="ECO:0000256" key="1">
    <source>
        <dbReference type="SAM" id="MobiDB-lite"/>
    </source>
</evidence>
<proteinExistence type="predicted"/>
<sequence length="105" mass="13231">MKDMVKKIIIFSMVGLLQIGMMASLAEASPKYEKHQRYEHRRNNHDSHMWERENNRRIHAENARHEHEMRRRPFESKKNWHKRQQREIERHKQAIREIMQHRYHR</sequence>
<name>A0A1W2F313_9FIRM</name>
<keyword evidence="3" id="KW-1185">Reference proteome</keyword>
<dbReference type="OrthoDB" id="1683386at2"/>
<dbReference type="RefSeq" id="WP_084578448.1">
    <property type="nucleotide sequence ID" value="NZ_CP155572.1"/>
</dbReference>
<dbReference type="EMBL" id="FWXI01000039">
    <property type="protein sequence ID" value="SMD15838.1"/>
    <property type="molecule type" value="Genomic_DNA"/>
</dbReference>
<dbReference type="AlphaFoldDB" id="A0A1W2F313"/>
<protein>
    <submittedName>
        <fullName evidence="2">Uncharacterized protein</fullName>
    </submittedName>
</protein>
<accession>A0A1W2F313</accession>
<evidence type="ECO:0000313" key="3">
    <source>
        <dbReference type="Proteomes" id="UP000192738"/>
    </source>
</evidence>
<evidence type="ECO:0000313" key="2">
    <source>
        <dbReference type="EMBL" id="SMD15838.1"/>
    </source>
</evidence>
<feature type="region of interest" description="Disordered" evidence="1">
    <location>
        <begin position="60"/>
        <end position="86"/>
    </location>
</feature>
<feature type="compositionally biased region" description="Basic and acidic residues" evidence="1">
    <location>
        <begin position="60"/>
        <end position="78"/>
    </location>
</feature>